<dbReference type="InterPro" id="IPR046867">
    <property type="entry name" value="AldOxase/xan_DH_MoCoBD2"/>
</dbReference>
<sequence>MEKFGQSQSGNRFEDTRLLTGQGRYIDDDAPRDALVCHILRSPVAHARITGLDVSEAHAAPGVHLVLTLADLEAAGIDVAIKATLAPARDGGKGAAPERPVLARDRLRFVGEPVAAVVADSLDAARDAAELIELDYEELPAHVTLAPGGPQLHDEAPDNVGIDYALGDAEAVDRAIADAAHVVTMEIEDNRVMIASMEPRGAWAAVEDGRLHLALSGQGVWGPKRDIAAAFGLDPDAVRVTTPDVGGGFGLKGQMFPEYIVLAHAARVLNRPVRWMSDRTEAMLTDSAGRDLRHVSTLALDADHRITAYKVETVFNLGAYNGPFGQMIQTHLFSRVLTGVYDIDCARVESRGIYTNTTQTEAYRGAGRPEAIFALERLIDRAAHQLGVDPWELRRRNFIPATAFPYTTVSGEIYDVGDFHRVLDRAETFADRAGFAARRAESAARGKLRGLGLATYIESILGSPEEDATIEFTDDGRVRLYVGTQSNGQGHETVYARFLAAQTGIPVERIEVVQGDSDRIARGGGTGGSRSVTVQTNATRAAVARVAEGFAAFLAVAEGVDPADVRLDDGVFRIKGSNLTPTMMDTAALALSKGRADLLRVSETARLPARSYPNGAHVAEVEVDPETGLARVVRYSVTDDFGTMLDPVLVAGQVHGGVAQGLGQAMLERVVHDDEGQLLTASFMDYALPRADDVPAIGFTTEPVPSTANALGMKGCGEAGTVGAMGAVANAMQDALRQAGVETAQMPFTPERVWRMLRDARRD</sequence>
<reference evidence="4 5" key="1">
    <citation type="submission" date="2019-08" db="EMBL/GenBank/DDBJ databases">
        <title>Identification of a novel species of the genus Boseongicola.</title>
        <authorList>
            <person name="Zhang X.-Q."/>
        </authorList>
    </citation>
    <scope>NUCLEOTIDE SEQUENCE [LARGE SCALE GENOMIC DNA]</scope>
    <source>
        <strain evidence="4 5">HY14</strain>
    </source>
</reference>
<dbReference type="GO" id="GO:0016491">
    <property type="term" value="F:oxidoreductase activity"/>
    <property type="evidence" value="ECO:0007669"/>
    <property type="project" value="UniProtKB-KW"/>
</dbReference>
<dbReference type="PANTHER" id="PTHR11908:SF132">
    <property type="entry name" value="ALDEHYDE OXIDASE 1-RELATED"/>
    <property type="match status" value="1"/>
</dbReference>
<evidence type="ECO:0000259" key="3">
    <source>
        <dbReference type="SMART" id="SM01008"/>
    </source>
</evidence>
<dbReference type="SUPFAM" id="SSF56003">
    <property type="entry name" value="Molybdenum cofactor-binding domain"/>
    <property type="match status" value="1"/>
</dbReference>
<dbReference type="Pfam" id="PF20256">
    <property type="entry name" value="MoCoBD_2"/>
    <property type="match status" value="1"/>
</dbReference>
<evidence type="ECO:0000256" key="1">
    <source>
        <dbReference type="ARBA" id="ARBA00022505"/>
    </source>
</evidence>
<keyword evidence="1" id="KW-0500">Molybdenum</keyword>
<dbReference type="Gene3D" id="3.90.1170.50">
    <property type="entry name" value="Aldehyde oxidase/xanthine dehydrogenase, a/b hammerhead"/>
    <property type="match status" value="1"/>
</dbReference>
<dbReference type="SUPFAM" id="SSF54665">
    <property type="entry name" value="CO dehydrogenase molybdoprotein N-domain-like"/>
    <property type="match status" value="1"/>
</dbReference>
<keyword evidence="5" id="KW-1185">Reference proteome</keyword>
<protein>
    <submittedName>
        <fullName evidence="4">Xanthine dehydrogenase family protein molybdopterin-binding subunit</fullName>
    </submittedName>
</protein>
<dbReference type="GO" id="GO:0005506">
    <property type="term" value="F:iron ion binding"/>
    <property type="evidence" value="ECO:0007669"/>
    <property type="project" value="InterPro"/>
</dbReference>
<dbReference type="Pfam" id="PF02738">
    <property type="entry name" value="MoCoBD_1"/>
    <property type="match status" value="1"/>
</dbReference>
<accession>A0A5D0RPZ0</accession>
<dbReference type="PANTHER" id="PTHR11908">
    <property type="entry name" value="XANTHINE DEHYDROGENASE"/>
    <property type="match status" value="1"/>
</dbReference>
<dbReference type="InterPro" id="IPR008274">
    <property type="entry name" value="AldOxase/xan_DH_MoCoBD1"/>
</dbReference>
<dbReference type="InterPro" id="IPR000674">
    <property type="entry name" value="Ald_Oxase/Xan_DH_a/b"/>
</dbReference>
<evidence type="ECO:0000313" key="5">
    <source>
        <dbReference type="Proteomes" id="UP000322080"/>
    </source>
</evidence>
<dbReference type="AlphaFoldDB" id="A0A5D0RPZ0"/>
<name>A0A5D0RPZ0_9RHOB</name>
<evidence type="ECO:0000256" key="2">
    <source>
        <dbReference type="ARBA" id="ARBA00023002"/>
    </source>
</evidence>
<dbReference type="InterPro" id="IPR016208">
    <property type="entry name" value="Ald_Oxase/xanthine_DH-like"/>
</dbReference>
<dbReference type="InterPro" id="IPR036856">
    <property type="entry name" value="Ald_Oxase/Xan_DH_a/b_sf"/>
</dbReference>
<dbReference type="Gene3D" id="3.30.365.10">
    <property type="entry name" value="Aldehyde oxidase/xanthine dehydrogenase, molybdopterin binding domain"/>
    <property type="match status" value="4"/>
</dbReference>
<dbReference type="SMART" id="SM01008">
    <property type="entry name" value="Ald_Xan_dh_C"/>
    <property type="match status" value="1"/>
</dbReference>
<feature type="domain" description="Aldehyde oxidase/xanthine dehydrogenase a/b hammerhead" evidence="3">
    <location>
        <begin position="20"/>
        <end position="140"/>
    </location>
</feature>
<dbReference type="Proteomes" id="UP000322080">
    <property type="component" value="Unassembled WGS sequence"/>
</dbReference>
<dbReference type="InterPro" id="IPR037165">
    <property type="entry name" value="AldOxase/xan_DH_Mopterin-bd_sf"/>
</dbReference>
<comment type="caution">
    <text evidence="4">The sequence shown here is derived from an EMBL/GenBank/DDBJ whole genome shotgun (WGS) entry which is preliminary data.</text>
</comment>
<keyword evidence="2" id="KW-0560">Oxidoreductase</keyword>
<dbReference type="RefSeq" id="WP_148376167.1">
    <property type="nucleotide sequence ID" value="NZ_VSIY01000003.1"/>
</dbReference>
<gene>
    <name evidence="4" type="ORF">FVF75_02520</name>
</gene>
<evidence type="ECO:0000313" key="4">
    <source>
        <dbReference type="EMBL" id="TYB83076.1"/>
    </source>
</evidence>
<dbReference type="EMBL" id="VSIY01000003">
    <property type="protein sequence ID" value="TYB83076.1"/>
    <property type="molecule type" value="Genomic_DNA"/>
</dbReference>
<organism evidence="4 5">
    <name type="scientific">Maritimibacter fusiformis</name>
    <dbReference type="NCBI Taxonomy" id="2603819"/>
    <lineage>
        <taxon>Bacteria</taxon>
        <taxon>Pseudomonadati</taxon>
        <taxon>Pseudomonadota</taxon>
        <taxon>Alphaproteobacteria</taxon>
        <taxon>Rhodobacterales</taxon>
        <taxon>Roseobacteraceae</taxon>
        <taxon>Maritimibacter</taxon>
    </lineage>
</organism>
<proteinExistence type="predicted"/>
<dbReference type="Pfam" id="PF01315">
    <property type="entry name" value="Ald_Xan_dh_C"/>
    <property type="match status" value="1"/>
</dbReference>